<evidence type="ECO:0000256" key="4">
    <source>
        <dbReference type="ARBA" id="ARBA00022679"/>
    </source>
</evidence>
<keyword evidence="2 7" id="KW-0698">rRNA processing</keyword>
<organism evidence="10 11">
    <name type="scientific">Lachnoanaerobaculum saburreum</name>
    <dbReference type="NCBI Taxonomy" id="467210"/>
    <lineage>
        <taxon>Bacteria</taxon>
        <taxon>Bacillati</taxon>
        <taxon>Bacillota</taxon>
        <taxon>Clostridia</taxon>
        <taxon>Lachnospirales</taxon>
        <taxon>Lachnospiraceae</taxon>
        <taxon>Lachnoanaerobaculum</taxon>
    </lineage>
</organism>
<accession>A0A133ZLP1</accession>
<dbReference type="Proteomes" id="UP000070394">
    <property type="component" value="Unassembled WGS sequence"/>
</dbReference>
<dbReference type="EC" id="2.1.1.182" evidence="7"/>
<evidence type="ECO:0000256" key="2">
    <source>
        <dbReference type="ARBA" id="ARBA00022552"/>
    </source>
</evidence>
<reference evidence="11" key="1">
    <citation type="submission" date="2016-01" db="EMBL/GenBank/DDBJ databases">
        <authorList>
            <person name="Mitreva M."/>
            <person name="Pepin K.H."/>
            <person name="Mihindukulasuriya K.A."/>
            <person name="Fulton R."/>
            <person name="Fronick C."/>
            <person name="O'Laughlin M."/>
            <person name="Miner T."/>
            <person name="Herter B."/>
            <person name="Rosa B.A."/>
            <person name="Cordes M."/>
            <person name="Tomlinson C."/>
            <person name="Wollam A."/>
            <person name="Palsikar V.B."/>
            <person name="Mardis E.R."/>
            <person name="Wilson R.K."/>
        </authorList>
    </citation>
    <scope>NUCLEOTIDE SEQUENCE [LARGE SCALE GENOMIC DNA]</scope>
    <source>
        <strain evidence="11">DNF00896</strain>
    </source>
</reference>
<dbReference type="SUPFAM" id="SSF53335">
    <property type="entry name" value="S-adenosyl-L-methionine-dependent methyltransferases"/>
    <property type="match status" value="1"/>
</dbReference>
<keyword evidence="6 7" id="KW-0694">RNA-binding</keyword>
<evidence type="ECO:0000256" key="8">
    <source>
        <dbReference type="PROSITE-ProRule" id="PRU01026"/>
    </source>
</evidence>
<keyword evidence="3 7" id="KW-0489">Methyltransferase</keyword>
<protein>
    <recommendedName>
        <fullName evidence="7">Ribosomal RNA small subunit methyltransferase A</fullName>
        <ecNumber evidence="7">2.1.1.182</ecNumber>
    </recommendedName>
    <alternativeName>
        <fullName evidence="7">16S rRNA (adenine(1518)-N(6)/adenine(1519)-N(6))-dimethyltransferase</fullName>
    </alternativeName>
    <alternativeName>
        <fullName evidence="7">16S rRNA dimethyladenosine transferase</fullName>
    </alternativeName>
    <alternativeName>
        <fullName evidence="7">16S rRNA dimethylase</fullName>
    </alternativeName>
    <alternativeName>
        <fullName evidence="7">S-adenosylmethionine-6-N', N'-adenosyl(rRNA) dimethyltransferase</fullName>
    </alternativeName>
</protein>
<keyword evidence="1 7" id="KW-0963">Cytoplasm</keyword>
<comment type="function">
    <text evidence="7">Specifically dimethylates two adjacent adenosines (A1518 and A1519) in the loop of a conserved hairpin near the 3'-end of 16S rRNA in the 30S particle. May play a critical role in biogenesis of 30S subunits.</text>
</comment>
<dbReference type="GO" id="GO:0052908">
    <property type="term" value="F:16S rRNA (adenine(1518)-N(6)/adenine(1519)-N(6))-dimethyltransferase activity"/>
    <property type="evidence" value="ECO:0007669"/>
    <property type="project" value="UniProtKB-EC"/>
</dbReference>
<dbReference type="NCBIfam" id="TIGR00755">
    <property type="entry name" value="ksgA"/>
    <property type="match status" value="1"/>
</dbReference>
<feature type="binding site" evidence="7 8">
    <location>
        <position position="32"/>
    </location>
    <ligand>
        <name>S-adenosyl-L-methionine</name>
        <dbReference type="ChEBI" id="CHEBI:59789"/>
    </ligand>
</feature>
<keyword evidence="5 7" id="KW-0949">S-adenosyl-L-methionine</keyword>
<evidence type="ECO:0000259" key="9">
    <source>
        <dbReference type="SMART" id="SM00650"/>
    </source>
</evidence>
<dbReference type="InterPro" id="IPR020598">
    <property type="entry name" value="rRNA_Ade_methylase_Trfase_N"/>
</dbReference>
<dbReference type="GO" id="GO:0005829">
    <property type="term" value="C:cytosol"/>
    <property type="evidence" value="ECO:0007669"/>
    <property type="project" value="TreeGrafter"/>
</dbReference>
<evidence type="ECO:0000256" key="6">
    <source>
        <dbReference type="ARBA" id="ARBA00022884"/>
    </source>
</evidence>
<dbReference type="InterPro" id="IPR020596">
    <property type="entry name" value="rRNA_Ade_Mease_Trfase_CS"/>
</dbReference>
<dbReference type="GO" id="GO:0003723">
    <property type="term" value="F:RNA binding"/>
    <property type="evidence" value="ECO:0007669"/>
    <property type="project" value="UniProtKB-UniRule"/>
</dbReference>
<dbReference type="PROSITE" id="PS01131">
    <property type="entry name" value="RRNA_A_DIMETH"/>
    <property type="match status" value="1"/>
</dbReference>
<dbReference type="PANTHER" id="PTHR11727">
    <property type="entry name" value="DIMETHYLADENOSINE TRANSFERASE"/>
    <property type="match status" value="1"/>
</dbReference>
<comment type="caution">
    <text evidence="10">The sequence shown here is derived from an EMBL/GenBank/DDBJ whole genome shotgun (WGS) entry which is preliminary data.</text>
</comment>
<dbReference type="HAMAP" id="MF_00607">
    <property type="entry name" value="16SrRNA_methyltr_A"/>
    <property type="match status" value="1"/>
</dbReference>
<dbReference type="PROSITE" id="PS51689">
    <property type="entry name" value="SAM_RNA_A_N6_MT"/>
    <property type="match status" value="1"/>
</dbReference>
<evidence type="ECO:0000256" key="1">
    <source>
        <dbReference type="ARBA" id="ARBA00022490"/>
    </source>
</evidence>
<keyword evidence="11" id="KW-1185">Reference proteome</keyword>
<evidence type="ECO:0000256" key="3">
    <source>
        <dbReference type="ARBA" id="ARBA00022603"/>
    </source>
</evidence>
<dbReference type="InterPro" id="IPR029063">
    <property type="entry name" value="SAM-dependent_MTases_sf"/>
</dbReference>
<dbReference type="PANTHER" id="PTHR11727:SF7">
    <property type="entry name" value="DIMETHYLADENOSINE TRANSFERASE-RELATED"/>
    <property type="match status" value="1"/>
</dbReference>
<keyword evidence="4 7" id="KW-0808">Transferase</keyword>
<comment type="subcellular location">
    <subcellularLocation>
        <location evidence="7">Cytoplasm</location>
    </subcellularLocation>
</comment>
<dbReference type="InterPro" id="IPR001737">
    <property type="entry name" value="KsgA/Erm"/>
</dbReference>
<dbReference type="InterPro" id="IPR023165">
    <property type="entry name" value="rRNA_Ade_diMease-like_C"/>
</dbReference>
<feature type="binding site" evidence="7 8">
    <location>
        <position position="59"/>
    </location>
    <ligand>
        <name>S-adenosyl-L-methionine</name>
        <dbReference type="ChEBI" id="CHEBI:59789"/>
    </ligand>
</feature>
<comment type="similarity">
    <text evidence="7">Belongs to the class I-like SAM-binding methyltransferase superfamily. rRNA adenine N(6)-methyltransferase family. RsmA subfamily.</text>
</comment>
<feature type="binding site" evidence="7 8">
    <location>
        <position position="133"/>
    </location>
    <ligand>
        <name>S-adenosyl-L-methionine</name>
        <dbReference type="ChEBI" id="CHEBI:59789"/>
    </ligand>
</feature>
<proteinExistence type="inferred from homology"/>
<dbReference type="STRING" id="467210.HMPREF1866_01866"/>
<dbReference type="EMBL" id="LSDA01000102">
    <property type="protein sequence ID" value="KXB56358.1"/>
    <property type="molecule type" value="Genomic_DNA"/>
</dbReference>
<evidence type="ECO:0000256" key="5">
    <source>
        <dbReference type="ARBA" id="ARBA00022691"/>
    </source>
</evidence>
<evidence type="ECO:0000256" key="7">
    <source>
        <dbReference type="HAMAP-Rule" id="MF_00607"/>
    </source>
</evidence>
<dbReference type="AlphaFoldDB" id="A0A133ZLP1"/>
<comment type="catalytic activity">
    <reaction evidence="7">
        <text>adenosine(1518)/adenosine(1519) in 16S rRNA + 4 S-adenosyl-L-methionine = N(6)-dimethyladenosine(1518)/N(6)-dimethyladenosine(1519) in 16S rRNA + 4 S-adenosyl-L-homocysteine + 4 H(+)</text>
        <dbReference type="Rhea" id="RHEA:19609"/>
        <dbReference type="Rhea" id="RHEA-COMP:10232"/>
        <dbReference type="Rhea" id="RHEA-COMP:10233"/>
        <dbReference type="ChEBI" id="CHEBI:15378"/>
        <dbReference type="ChEBI" id="CHEBI:57856"/>
        <dbReference type="ChEBI" id="CHEBI:59789"/>
        <dbReference type="ChEBI" id="CHEBI:74411"/>
        <dbReference type="ChEBI" id="CHEBI:74493"/>
        <dbReference type="EC" id="2.1.1.182"/>
    </reaction>
</comment>
<dbReference type="FunFam" id="3.40.50.150:FF:000023">
    <property type="entry name" value="Ribosomal RNA small subunit methyltransferase A"/>
    <property type="match status" value="1"/>
</dbReference>
<feature type="binding site" evidence="7 8">
    <location>
        <position position="34"/>
    </location>
    <ligand>
        <name>S-adenosyl-L-methionine</name>
        <dbReference type="ChEBI" id="CHEBI:59789"/>
    </ligand>
</feature>
<evidence type="ECO:0000313" key="11">
    <source>
        <dbReference type="Proteomes" id="UP000070394"/>
    </source>
</evidence>
<gene>
    <name evidence="7" type="primary">rsmA</name>
    <name evidence="7" type="synonym">ksgA</name>
    <name evidence="10" type="ORF">HMPREF1866_01866</name>
</gene>
<dbReference type="SMART" id="SM00650">
    <property type="entry name" value="rADc"/>
    <property type="match status" value="1"/>
</dbReference>
<dbReference type="Pfam" id="PF00398">
    <property type="entry name" value="RrnaAD"/>
    <property type="match status" value="1"/>
</dbReference>
<dbReference type="Gene3D" id="1.10.8.100">
    <property type="entry name" value="Ribosomal RNA adenine dimethylase-like, domain 2"/>
    <property type="match status" value="1"/>
</dbReference>
<evidence type="ECO:0000313" key="10">
    <source>
        <dbReference type="EMBL" id="KXB56358.1"/>
    </source>
</evidence>
<dbReference type="Gene3D" id="3.40.50.150">
    <property type="entry name" value="Vaccinia Virus protein VP39"/>
    <property type="match status" value="1"/>
</dbReference>
<name>A0A133ZLP1_9FIRM</name>
<feature type="binding site" evidence="7 8">
    <location>
        <position position="105"/>
    </location>
    <ligand>
        <name>S-adenosyl-L-methionine</name>
        <dbReference type="ChEBI" id="CHEBI:59789"/>
    </ligand>
</feature>
<dbReference type="PATRIC" id="fig|467210.3.peg.1847"/>
<dbReference type="InterPro" id="IPR011530">
    <property type="entry name" value="rRNA_adenine_dimethylase"/>
</dbReference>
<sequence length="294" mass="33162">MEIKMTKIANPANTIDIIKKYDFNFQKKFGQNFLIDTHVLDKICAESGLKENDLAIEIGPGIGALTQYLANVAKAVVAIEIDKNLLPILDETLADYKNTSIINADFLKIDLENLIDECRQKYGEFENIRIVANLPYYITTPITMNVLESHTHIDSITVMIQKEVADRMQASPGTKDYGALSLAVQYYSNPYVVAFVPPNCFIPRPKVGSSVIRLDIYKDKPIKTVDENLMFQIIRAGFNQRRKTLVNSLANFEGLKLSKERIIHALSLLGKSEKIRGEALSLEEFAQLAEYLQE</sequence>
<feature type="binding site" evidence="7 8">
    <location>
        <position position="80"/>
    </location>
    <ligand>
        <name>S-adenosyl-L-methionine</name>
        <dbReference type="ChEBI" id="CHEBI:59789"/>
    </ligand>
</feature>
<feature type="domain" description="Ribosomal RNA adenine methylase transferase N-terminal" evidence="9">
    <location>
        <begin position="39"/>
        <end position="218"/>
    </location>
</feature>